<keyword evidence="3" id="KW-0378">Hydrolase</keyword>
<evidence type="ECO:0000259" key="6">
    <source>
        <dbReference type="Pfam" id="PF00884"/>
    </source>
</evidence>
<evidence type="ECO:0000313" key="8">
    <source>
        <dbReference type="Proteomes" id="UP000195386"/>
    </source>
</evidence>
<evidence type="ECO:0000256" key="1">
    <source>
        <dbReference type="ARBA" id="ARBA00008779"/>
    </source>
</evidence>
<dbReference type="AlphaFoldDB" id="A0A1Y3YUR9"/>
<keyword evidence="4" id="KW-0106">Calcium</keyword>
<evidence type="ECO:0000256" key="3">
    <source>
        <dbReference type="ARBA" id="ARBA00022801"/>
    </source>
</evidence>
<evidence type="ECO:0000256" key="2">
    <source>
        <dbReference type="ARBA" id="ARBA00022723"/>
    </source>
</evidence>
<feature type="modified residue" description="3-oxoalanine (Ser)" evidence="5">
    <location>
        <position position="112"/>
    </location>
</feature>
<gene>
    <name evidence="7" type="ORF">B5F97_08030</name>
</gene>
<proteinExistence type="inferred from homology"/>
<dbReference type="PROSITE" id="PS00149">
    <property type="entry name" value="SULFATASE_2"/>
    <property type="match status" value="1"/>
</dbReference>
<dbReference type="GO" id="GO:0004065">
    <property type="term" value="F:arylsulfatase activity"/>
    <property type="evidence" value="ECO:0007669"/>
    <property type="project" value="TreeGrafter"/>
</dbReference>
<dbReference type="Pfam" id="PF00884">
    <property type="entry name" value="Sulfatase"/>
    <property type="match status" value="1"/>
</dbReference>
<dbReference type="InterPro" id="IPR017850">
    <property type="entry name" value="Alkaline_phosphatase_core_sf"/>
</dbReference>
<dbReference type="EMBL" id="NFII01000005">
    <property type="protein sequence ID" value="OUO01576.1"/>
    <property type="molecule type" value="Genomic_DNA"/>
</dbReference>
<evidence type="ECO:0000256" key="4">
    <source>
        <dbReference type="ARBA" id="ARBA00022837"/>
    </source>
</evidence>
<reference evidence="8" key="1">
    <citation type="submission" date="2017-04" db="EMBL/GenBank/DDBJ databases">
        <title>Function of individual gut microbiota members based on whole genome sequencing of pure cultures obtained from chicken caecum.</title>
        <authorList>
            <person name="Medvecky M."/>
            <person name="Cejkova D."/>
            <person name="Polansky O."/>
            <person name="Karasova D."/>
            <person name="Kubasova T."/>
            <person name="Cizek A."/>
            <person name="Rychlik I."/>
        </authorList>
    </citation>
    <scope>NUCLEOTIDE SEQUENCE [LARGE SCALE GENOMIC DNA]</scope>
    <source>
        <strain evidence="8">An43</strain>
    </source>
</reference>
<organism evidence="7 8">
    <name type="scientific">Bacteroides clarus</name>
    <dbReference type="NCBI Taxonomy" id="626929"/>
    <lineage>
        <taxon>Bacteria</taxon>
        <taxon>Pseudomonadati</taxon>
        <taxon>Bacteroidota</taxon>
        <taxon>Bacteroidia</taxon>
        <taxon>Bacteroidales</taxon>
        <taxon>Bacteroidaceae</taxon>
        <taxon>Bacteroides</taxon>
    </lineage>
</organism>
<comment type="PTM">
    <text evidence="5">The conversion to 3-oxoalanine (also known as C-formylglycine, FGly), of a serine or cysteine residue in prokaryotes and of a cysteine residue in eukaryotes, is critical for catalytic activity.</text>
</comment>
<dbReference type="InterPro" id="IPR050738">
    <property type="entry name" value="Sulfatase"/>
</dbReference>
<feature type="domain" description="Sulfatase N-terminal" evidence="6">
    <location>
        <begin position="65"/>
        <end position="384"/>
    </location>
</feature>
<dbReference type="PANTHER" id="PTHR42693:SF33">
    <property type="entry name" value="ARYLSULFATASE"/>
    <property type="match status" value="1"/>
</dbReference>
<dbReference type="PANTHER" id="PTHR42693">
    <property type="entry name" value="ARYLSULFATASE FAMILY MEMBER"/>
    <property type="match status" value="1"/>
</dbReference>
<dbReference type="InterPro" id="IPR000917">
    <property type="entry name" value="Sulfatase_N"/>
</dbReference>
<accession>A0A1Y3YUR9</accession>
<dbReference type="Gene3D" id="3.40.720.10">
    <property type="entry name" value="Alkaline Phosphatase, subunit A"/>
    <property type="match status" value="1"/>
</dbReference>
<sequence>MVGRNRIPWYLTAMLNKINVLAAKKAASTSLNNKSIPIMNKKLLTFPVLATMGCMVQAQNDPKHPNVVFVLADDMGFSGIQAYGGNNIPSPNIDFLADNGVVCENFRATPLSSSTRVCLMTGRYQQRAGLNHIYSEVDPMDGLDPATNPSFAKLLQKAGYRTGLIGKWHLGQDIKFNPLNHGWDTWHGYTMGNIDFHSHYNTNHEIDWWDGKEVKDEPGYVTYLINKHSVEFIKESVKDKKPFFLMVSENAVHVPMQGPNDPALRTKEACPYRNDENMSDAEYRRVYQDMVQAMDEGVGQIIRTLKEQGVLENTIIVYTSDNGGEEVAADKYPGNNGYFRGAKGSPYEGGCRVPAIFYYPKEWGHSRNSEPMHVIDLMPTFLDFCNVENTSKVDGVSLMPTLRKKIPMPDRKIYSAITGFMTVTDGDWKCVWSKNNKVELFNLMIDRNEEHDLSTQYPERVASMKRDMENWWMDCTRGTRLEGRTTWNSGWVVELIEEMAKQGKTLKDHPFFQRAVGKKEAVPDNKKKEL</sequence>
<dbReference type="Proteomes" id="UP000195386">
    <property type="component" value="Unassembled WGS sequence"/>
</dbReference>
<dbReference type="GO" id="GO:0046872">
    <property type="term" value="F:metal ion binding"/>
    <property type="evidence" value="ECO:0007669"/>
    <property type="project" value="UniProtKB-KW"/>
</dbReference>
<comment type="similarity">
    <text evidence="1">Belongs to the sulfatase family.</text>
</comment>
<dbReference type="Gene3D" id="3.30.1120.10">
    <property type="match status" value="1"/>
</dbReference>
<protein>
    <recommendedName>
        <fullName evidence="6">Sulfatase N-terminal domain-containing protein</fullName>
    </recommendedName>
</protein>
<dbReference type="SUPFAM" id="SSF53649">
    <property type="entry name" value="Alkaline phosphatase-like"/>
    <property type="match status" value="1"/>
</dbReference>
<keyword evidence="2" id="KW-0479">Metal-binding</keyword>
<evidence type="ECO:0000313" key="7">
    <source>
        <dbReference type="EMBL" id="OUO01576.1"/>
    </source>
</evidence>
<evidence type="ECO:0000256" key="5">
    <source>
        <dbReference type="PIRSR" id="PIRSR600917-52"/>
    </source>
</evidence>
<dbReference type="InterPro" id="IPR024607">
    <property type="entry name" value="Sulfatase_CS"/>
</dbReference>
<comment type="caution">
    <text evidence="7">The sequence shown here is derived from an EMBL/GenBank/DDBJ whole genome shotgun (WGS) entry which is preliminary data.</text>
</comment>
<name>A0A1Y3YUR9_9BACE</name>